<proteinExistence type="predicted"/>
<evidence type="ECO:0000256" key="1">
    <source>
        <dbReference type="ARBA" id="ARBA00022729"/>
    </source>
</evidence>
<feature type="compositionally biased region" description="Low complexity" evidence="4">
    <location>
        <begin position="160"/>
        <end position="185"/>
    </location>
</feature>
<feature type="domain" description="CBM10" evidence="5">
    <location>
        <begin position="657"/>
        <end position="693"/>
    </location>
</feature>
<dbReference type="EMBL" id="MCFG01000094">
    <property type="protein sequence ID" value="ORX82484.1"/>
    <property type="molecule type" value="Genomic_DNA"/>
</dbReference>
<evidence type="ECO:0000256" key="2">
    <source>
        <dbReference type="ARBA" id="ARBA00022737"/>
    </source>
</evidence>
<evidence type="ECO:0000256" key="3">
    <source>
        <dbReference type="ARBA" id="ARBA00022801"/>
    </source>
</evidence>
<dbReference type="PROSITE" id="PS51763">
    <property type="entry name" value="CBM10"/>
    <property type="match status" value="2"/>
</dbReference>
<evidence type="ECO:0000313" key="6">
    <source>
        <dbReference type="EMBL" id="ORX82484.1"/>
    </source>
</evidence>
<dbReference type="STRING" id="1754192.A0A1Y1XAV5"/>
<dbReference type="InterPro" id="IPR014867">
    <property type="entry name" value="Spore_coat_CotH_CotH2/3/7"/>
</dbReference>
<dbReference type="PANTHER" id="PTHR40050">
    <property type="entry name" value="INNER SPORE COAT PROTEIN H"/>
    <property type="match status" value="1"/>
</dbReference>
<evidence type="ECO:0000259" key="5">
    <source>
        <dbReference type="PROSITE" id="PS51763"/>
    </source>
</evidence>
<dbReference type="Pfam" id="PF08757">
    <property type="entry name" value="CotH"/>
    <property type="match status" value="1"/>
</dbReference>
<evidence type="ECO:0000256" key="4">
    <source>
        <dbReference type="SAM" id="MobiDB-lite"/>
    </source>
</evidence>
<protein>
    <recommendedName>
        <fullName evidence="5">CBM10 domain-containing protein</fullName>
    </recommendedName>
</protein>
<keyword evidence="1" id="KW-0732">Signal</keyword>
<dbReference type="SUPFAM" id="SSF64571">
    <property type="entry name" value="Cellulose docking domain, dockering"/>
    <property type="match status" value="2"/>
</dbReference>
<dbReference type="Gene3D" id="3.90.1220.10">
    <property type="entry name" value="Cellulose docking domain, dockering"/>
    <property type="match status" value="2"/>
</dbReference>
<dbReference type="Proteomes" id="UP000193944">
    <property type="component" value="Unassembled WGS sequence"/>
</dbReference>
<feature type="region of interest" description="Disordered" evidence="4">
    <location>
        <begin position="160"/>
        <end position="194"/>
    </location>
</feature>
<keyword evidence="7" id="KW-1185">Reference proteome</keyword>
<dbReference type="PANTHER" id="PTHR40050:SF1">
    <property type="entry name" value="INNER SPORE COAT PROTEIN H"/>
    <property type="match status" value="1"/>
</dbReference>
<comment type="caution">
    <text evidence="6">The sequence shown here is derived from an EMBL/GenBank/DDBJ whole genome shotgun (WGS) entry which is preliminary data.</text>
</comment>
<dbReference type="Pfam" id="PF02013">
    <property type="entry name" value="CBM_10"/>
    <property type="match status" value="1"/>
</dbReference>
<accession>A0A1Y1XAV5</accession>
<dbReference type="OrthoDB" id="10267127at2759"/>
<dbReference type="InterPro" id="IPR009034">
    <property type="entry name" value="Dockerin_dom_fun_sf"/>
</dbReference>
<name>A0A1Y1XAV5_9FUNG</name>
<evidence type="ECO:0000313" key="7">
    <source>
        <dbReference type="Proteomes" id="UP000193944"/>
    </source>
</evidence>
<feature type="domain" description="CBM10" evidence="5">
    <location>
        <begin position="605"/>
        <end position="645"/>
    </location>
</feature>
<reference evidence="6 7" key="2">
    <citation type="submission" date="2016-08" db="EMBL/GenBank/DDBJ databases">
        <title>Pervasive Adenine N6-methylation of Active Genes in Fungi.</title>
        <authorList>
            <consortium name="DOE Joint Genome Institute"/>
            <person name="Mondo S.J."/>
            <person name="Dannebaum R.O."/>
            <person name="Kuo R.C."/>
            <person name="Labutti K."/>
            <person name="Haridas S."/>
            <person name="Kuo A."/>
            <person name="Salamov A."/>
            <person name="Ahrendt S.R."/>
            <person name="Lipzen A."/>
            <person name="Sullivan W."/>
            <person name="Andreopoulos W.B."/>
            <person name="Clum A."/>
            <person name="Lindquist E."/>
            <person name="Daum C."/>
            <person name="Ramamoorthy G.K."/>
            <person name="Gryganskyi A."/>
            <person name="Culley D."/>
            <person name="Magnuson J.K."/>
            <person name="James T.Y."/>
            <person name="O'Malley M.A."/>
            <person name="Stajich J.E."/>
            <person name="Spatafora J.W."/>
            <person name="Visel A."/>
            <person name="Grigoriev I.V."/>
        </authorList>
    </citation>
    <scope>NUCLEOTIDE SEQUENCE [LARGE SCALE GENOMIC DNA]</scope>
    <source>
        <strain evidence="6 7">S4</strain>
    </source>
</reference>
<sequence length="701" mass="81888">MDNEIPTFKISISEDDFTLLKEKINKNDVNKDIFVASKESIDLNLMILNCFNYLKSFPGYDFNKILPELKIDKDGYPRFNTKEVTEGFDINPDHYNENDKDIDLKIMSSNPNFNLLKVLNIVSNLNMDETVYVQPLFLNLLNSFKDIDISKYTTNTITTTNNNNNNNNKRNNNNNADNDNNNNDNDNQEFKTKNGTLTVEINGETKIFDKITLKLGGSISRLGSKPPLNLKIRGKKDLYGRSQFKFRSDDADPSFLRTKLVADIHNRLGVPSVSAGYVTIYINNENMGLYILNDAYKLSWIKSVYEEEDTTSLYKCDNLSQLVPLDSYGCENENEDVEDYTELQEILKLLREAKTVSELEDVFEIDHFLTEMAIDYLLGSWDHTNNLTNEHNFYLYKQPNGKWIYLSFDFSNDFGMVLGNPFGIHPINQTFYEYAKKLDIFDTLIFNDSTRFEGIMKQVMEKVINPATLYSHIDELKQFIKSNLQLEKTSDDKGNYPGRLNKNSQYFYSMEEWEANCEYTPLTSNFLIAYGLKYWVLARYRFVCQYYHMECDPVYMDNNYKYTVNKNVEMTLPDSLSLNNDYTFNNNNNENDDDNDENDKTTLSNCWSELIGYKCCPPNITAVYARDKYGYWGYDFDKKEWCGITTYKEKEKENEEYCWSNEYNYPCCKTCIVYEIDDKGSWGYENNEWCGIPSHCNNNNN</sequence>
<reference evidence="6 7" key="1">
    <citation type="submission" date="2016-08" db="EMBL/GenBank/DDBJ databases">
        <title>A Parts List for Fungal Cellulosomes Revealed by Comparative Genomics.</title>
        <authorList>
            <consortium name="DOE Joint Genome Institute"/>
            <person name="Haitjema C.H."/>
            <person name="Gilmore S.P."/>
            <person name="Henske J.K."/>
            <person name="Solomon K.V."/>
            <person name="De Groot R."/>
            <person name="Kuo A."/>
            <person name="Mondo S.J."/>
            <person name="Salamov A.A."/>
            <person name="Labutti K."/>
            <person name="Zhao Z."/>
            <person name="Chiniquy J."/>
            <person name="Barry K."/>
            <person name="Brewer H.M."/>
            <person name="Purvine S.O."/>
            <person name="Wright A.T."/>
            <person name="Boxma B."/>
            <person name="Van Alen T."/>
            <person name="Hackstein J.H."/>
            <person name="Baker S.E."/>
            <person name="Grigoriev I.V."/>
            <person name="O'Malley M.A."/>
        </authorList>
    </citation>
    <scope>NUCLEOTIDE SEQUENCE [LARGE SCALE GENOMIC DNA]</scope>
    <source>
        <strain evidence="6 7">S4</strain>
    </source>
</reference>
<gene>
    <name evidence="6" type="ORF">BCR32DRAFT_231940</name>
</gene>
<dbReference type="InterPro" id="IPR002883">
    <property type="entry name" value="CBM10/Dockerin_dom"/>
</dbReference>
<keyword evidence="3" id="KW-0378">Hydrolase</keyword>
<keyword evidence="2" id="KW-0677">Repeat</keyword>
<dbReference type="GO" id="GO:0016787">
    <property type="term" value="F:hydrolase activity"/>
    <property type="evidence" value="ECO:0007669"/>
    <property type="project" value="UniProtKB-KW"/>
</dbReference>
<dbReference type="AlphaFoldDB" id="A0A1Y1XAV5"/>
<organism evidence="6 7">
    <name type="scientific">Anaeromyces robustus</name>
    <dbReference type="NCBI Taxonomy" id="1754192"/>
    <lineage>
        <taxon>Eukaryota</taxon>
        <taxon>Fungi</taxon>
        <taxon>Fungi incertae sedis</taxon>
        <taxon>Chytridiomycota</taxon>
        <taxon>Chytridiomycota incertae sedis</taxon>
        <taxon>Neocallimastigomycetes</taxon>
        <taxon>Neocallimastigales</taxon>
        <taxon>Neocallimastigaceae</taxon>
        <taxon>Anaeromyces</taxon>
    </lineage>
</organism>